<evidence type="ECO:0000256" key="4">
    <source>
        <dbReference type="ARBA" id="ARBA00022692"/>
    </source>
</evidence>
<sequence length="997" mass="110046">MKNKSTHLKFKRSLAAAAVSACLTASTVSFAASNTSGSIFGRAEAGTEITYLNKGTGVSRTITVPAGGRFNISSVPAGTYVVTDSAGNEQEIQVTIGRGSNVSFDAIEVVEVIGNRIKAIDTSSVESTEVFTADTVQRLPLPRDSVAVALLTPGAIQGGANFDRNLPSFGGASIGENGYYIDGMDVTNLRTLLSFANLPQDAIEQTQVKSGGYGVEYGRALGGIINVVTKSGSNDWAFGGSVYSAPDALRSSEKNTINRKLDGSSEILTYNSADTESRLEYNIYASGPLIENRLFFFVNLEGQDDDIDNYSKNDSYNIKTDTPNYLAKLDWYITDEHLLRFTHINNQTEYDRTEFDNLNGEEWTGKHGKQKNSYTYQEGGDMSILSYTGHLSDNLTLNLMAGKLKHQYLKAPRLEGGDCAYAWDTINGVGWNGRKAIGCWNAPSQSRVTDEIDDIDKRDSYRTDIDWVLGDHRLRFGYNAESYDSTSPGSSYSGGIYYRYRTAHPNNNCTINGVLLDCGTEIVRVWTRDTVSATFSVENTAWYIEDSWQISDNILLYGGLRGETFTNNDGEGRTFLESDHLIAPRVGFSWDIDGDSSKRLYGTLGRYYIPVASNTNIRATREEHTRTDWHYAPDGWKADGSPVTLGEKFGGSIIDDQIANPAVIADANLEPMYQDELILGYEQRVTDDWTLGAKFMGRTVGNGMDDFCGKDGFVRWADDNGYDNFDPHSLAGCIIINPGEDITIAMDLNNDGTLTNVTTPASYHGLPDYKRHYLGLQLTAEKALSDNWLLNLSYVLSRTFGNVEGYVNSSLAQEDPGATQDFDHANFMHGAYGNLPTDRTHQFKAFGLYDFTEELSVSMNLSLVSGIPLSCQGFVSTEGMLEGDGTSAYDLINFRQYSASSFYCNDGSDNQVLTKRGDEGRSNWLYTADLGIAYAPAWSEGLVLKATVYNLFDWQRPDAYNQQKDLERDNSAVNPNFLKATSFQPPRYVQLTARYSF</sequence>
<organism evidence="10 11">
    <name type="scientific">Microbulbifer spongiae</name>
    <dbReference type="NCBI Taxonomy" id="2944933"/>
    <lineage>
        <taxon>Bacteria</taxon>
        <taxon>Pseudomonadati</taxon>
        <taxon>Pseudomonadota</taxon>
        <taxon>Gammaproteobacteria</taxon>
        <taxon>Cellvibrionales</taxon>
        <taxon>Microbulbiferaceae</taxon>
        <taxon>Microbulbifer</taxon>
    </lineage>
</organism>
<gene>
    <name evidence="10" type="ORF">M8T91_11085</name>
</gene>
<dbReference type="InterPro" id="IPR057601">
    <property type="entry name" value="Oar-like_b-barrel"/>
</dbReference>
<dbReference type="Pfam" id="PF25183">
    <property type="entry name" value="OMP_b-brl_4"/>
    <property type="match status" value="2"/>
</dbReference>
<keyword evidence="5" id="KW-0472">Membrane</keyword>
<feature type="chain" id="PRO_5046959624" evidence="7">
    <location>
        <begin position="32"/>
        <end position="997"/>
    </location>
</feature>
<evidence type="ECO:0000259" key="9">
    <source>
        <dbReference type="Pfam" id="PF25183"/>
    </source>
</evidence>
<keyword evidence="7" id="KW-0732">Signal</keyword>
<dbReference type="InterPro" id="IPR037066">
    <property type="entry name" value="Plug_dom_sf"/>
</dbReference>
<evidence type="ECO:0000313" key="11">
    <source>
        <dbReference type="Proteomes" id="UP001321520"/>
    </source>
</evidence>
<dbReference type="Pfam" id="PF07715">
    <property type="entry name" value="Plug"/>
    <property type="match status" value="1"/>
</dbReference>
<dbReference type="Proteomes" id="UP001321520">
    <property type="component" value="Chromosome"/>
</dbReference>
<keyword evidence="10" id="KW-0675">Receptor</keyword>
<dbReference type="EMBL" id="CP098023">
    <property type="protein sequence ID" value="WKD48469.1"/>
    <property type="molecule type" value="Genomic_DNA"/>
</dbReference>
<dbReference type="RefSeq" id="WP_301414226.1">
    <property type="nucleotide sequence ID" value="NZ_CP098023.1"/>
</dbReference>
<evidence type="ECO:0000256" key="1">
    <source>
        <dbReference type="ARBA" id="ARBA00004571"/>
    </source>
</evidence>
<feature type="signal peptide" evidence="7">
    <location>
        <begin position="1"/>
        <end position="31"/>
    </location>
</feature>
<evidence type="ECO:0000256" key="3">
    <source>
        <dbReference type="ARBA" id="ARBA00022452"/>
    </source>
</evidence>
<comment type="subcellular location">
    <subcellularLocation>
        <location evidence="1">Cell outer membrane</location>
        <topology evidence="1">Multi-pass membrane protein</topology>
    </subcellularLocation>
</comment>
<dbReference type="InterPro" id="IPR036942">
    <property type="entry name" value="Beta-barrel_TonB_sf"/>
</dbReference>
<dbReference type="SUPFAM" id="SSF56935">
    <property type="entry name" value="Porins"/>
    <property type="match status" value="1"/>
</dbReference>
<keyword evidence="2" id="KW-0813">Transport</keyword>
<evidence type="ECO:0000313" key="10">
    <source>
        <dbReference type="EMBL" id="WKD48469.1"/>
    </source>
</evidence>
<dbReference type="InterPro" id="IPR039426">
    <property type="entry name" value="TonB-dep_rcpt-like"/>
</dbReference>
<dbReference type="PANTHER" id="PTHR30069:SF46">
    <property type="entry name" value="OAR PROTEIN"/>
    <property type="match status" value="1"/>
</dbReference>
<feature type="domain" description="TonB-dependent transporter Oar-like beta-barrel" evidence="9">
    <location>
        <begin position="308"/>
        <end position="566"/>
    </location>
</feature>
<dbReference type="InterPro" id="IPR012910">
    <property type="entry name" value="Plug_dom"/>
</dbReference>
<evidence type="ECO:0000256" key="5">
    <source>
        <dbReference type="ARBA" id="ARBA00023136"/>
    </source>
</evidence>
<evidence type="ECO:0000256" key="6">
    <source>
        <dbReference type="ARBA" id="ARBA00023237"/>
    </source>
</evidence>
<evidence type="ECO:0000256" key="2">
    <source>
        <dbReference type="ARBA" id="ARBA00022448"/>
    </source>
</evidence>
<name>A0ABY9EAK7_9GAMM</name>
<feature type="domain" description="TonB-dependent transporter Oar-like beta-barrel" evidence="9">
    <location>
        <begin position="570"/>
        <end position="850"/>
    </location>
</feature>
<protein>
    <submittedName>
        <fullName evidence="10">TonB-dependent receptor plug domain-containing protein</fullName>
    </submittedName>
</protein>
<reference evidence="10 11" key="1">
    <citation type="submission" date="2022-05" db="EMBL/GenBank/DDBJ databases">
        <title>Microbulbifer sp. nov., isolated from sponge.</title>
        <authorList>
            <person name="Gao L."/>
        </authorList>
    </citation>
    <scope>NUCLEOTIDE SEQUENCE [LARGE SCALE GENOMIC DNA]</scope>
    <source>
        <strain evidence="10 11">MI-G</strain>
    </source>
</reference>
<keyword evidence="4" id="KW-0812">Transmembrane</keyword>
<dbReference type="Gene3D" id="2.170.130.10">
    <property type="entry name" value="TonB-dependent receptor, plug domain"/>
    <property type="match status" value="1"/>
</dbReference>
<keyword evidence="6" id="KW-0998">Cell outer membrane</keyword>
<evidence type="ECO:0000256" key="7">
    <source>
        <dbReference type="SAM" id="SignalP"/>
    </source>
</evidence>
<dbReference type="Gene3D" id="2.40.170.20">
    <property type="entry name" value="TonB-dependent receptor, beta-barrel domain"/>
    <property type="match status" value="1"/>
</dbReference>
<keyword evidence="3" id="KW-1134">Transmembrane beta strand</keyword>
<evidence type="ECO:0000259" key="8">
    <source>
        <dbReference type="Pfam" id="PF07715"/>
    </source>
</evidence>
<feature type="domain" description="TonB-dependent receptor plug" evidence="8">
    <location>
        <begin position="125"/>
        <end position="224"/>
    </location>
</feature>
<keyword evidence="11" id="KW-1185">Reference proteome</keyword>
<accession>A0ABY9EAK7</accession>
<dbReference type="PANTHER" id="PTHR30069">
    <property type="entry name" value="TONB-DEPENDENT OUTER MEMBRANE RECEPTOR"/>
    <property type="match status" value="1"/>
</dbReference>
<proteinExistence type="predicted"/>